<dbReference type="AlphaFoldDB" id="A0A8J7FG90"/>
<accession>A0A8J7FG90</accession>
<dbReference type="GO" id="GO:0009523">
    <property type="term" value="C:photosystem II"/>
    <property type="evidence" value="ECO:0007669"/>
    <property type="project" value="UniProtKB-KW"/>
</dbReference>
<evidence type="ECO:0000256" key="3">
    <source>
        <dbReference type="SAM" id="Phobius"/>
    </source>
</evidence>
<evidence type="ECO:0000259" key="4">
    <source>
        <dbReference type="Pfam" id="PF14870"/>
    </source>
</evidence>
<keyword evidence="6" id="KW-1185">Reference proteome</keyword>
<dbReference type="Gene3D" id="2.130.10.10">
    <property type="entry name" value="YVTN repeat-like/Quinoprotein amine dehydrogenase"/>
    <property type="match status" value="2"/>
</dbReference>
<dbReference type="RefSeq" id="WP_193954742.1">
    <property type="nucleotide sequence ID" value="NZ_JADEYS010000021.1"/>
</dbReference>
<dbReference type="InterPro" id="IPR028203">
    <property type="entry name" value="PSII_CF48-like_dom"/>
</dbReference>
<dbReference type="InterPro" id="IPR015943">
    <property type="entry name" value="WD40/YVTN_repeat-like_dom_sf"/>
</dbReference>
<keyword evidence="1" id="KW-0602">Photosynthesis</keyword>
<feature type="domain" description="Photosynthesis system II assembly factor Ycf48/Hcf136-like" evidence="4">
    <location>
        <begin position="80"/>
        <end position="167"/>
    </location>
</feature>
<keyword evidence="2" id="KW-0604">Photosystem II</keyword>
<keyword evidence="5" id="KW-0378">Hydrolase</keyword>
<dbReference type="GO" id="GO:0015979">
    <property type="term" value="P:photosynthesis"/>
    <property type="evidence" value="ECO:0007669"/>
    <property type="project" value="UniProtKB-KW"/>
</dbReference>
<protein>
    <submittedName>
        <fullName evidence="5">Glycosyl hydrolase</fullName>
    </submittedName>
</protein>
<dbReference type="Proteomes" id="UP000640333">
    <property type="component" value="Unassembled WGS sequence"/>
</dbReference>
<evidence type="ECO:0000256" key="2">
    <source>
        <dbReference type="ARBA" id="ARBA00023276"/>
    </source>
</evidence>
<organism evidence="5 6">
    <name type="scientific">Pontibacterium sinense</name>
    <dbReference type="NCBI Taxonomy" id="2781979"/>
    <lineage>
        <taxon>Bacteria</taxon>
        <taxon>Pseudomonadati</taxon>
        <taxon>Pseudomonadota</taxon>
        <taxon>Gammaproteobacteria</taxon>
        <taxon>Oceanospirillales</taxon>
        <taxon>Oceanospirillaceae</taxon>
        <taxon>Pontibacterium</taxon>
    </lineage>
</organism>
<name>A0A8J7FG90_9GAMM</name>
<comment type="caution">
    <text evidence="5">The sequence shown here is derived from an EMBL/GenBank/DDBJ whole genome shotgun (WGS) entry which is preliminary data.</text>
</comment>
<sequence length="356" mass="38903">MVAALNKLTRLGVGVSPWLVIAGLLYVGLFVKPEPVGSTVIPTAIEARDRFYGLVNPEPQVLWAVAADGKIVRSDDAGQSWQVQDSGTNVHLQDIAAWDSQKAIIVGNTGVAMYTENGGQSWWQADAPRNDVVNKLLDVKVFANGEAWAVGSFGTIIVSHDYGKSWKYALEPDDYILNEITERKDGALVAVGEFGTILLSEDRGQSWKNIPSTVESSLMTVDFVDAQTGIAAGLDGILLKTSDGGHSWQRIGNQFANLPEAKAAPGVPNASSWQDVTTEHIFTLRWHPLQERWYGAGSKGLWLKADADGSNWRAGRLAPKDLSWHTSIALTDNGVIYTGRNIGRWDGTRWQVYQSR</sequence>
<dbReference type="PANTHER" id="PTHR47199">
    <property type="entry name" value="PHOTOSYSTEM II STABILITY/ASSEMBLY FACTOR HCF136, CHLOROPLASTIC"/>
    <property type="match status" value="1"/>
</dbReference>
<keyword evidence="3" id="KW-1133">Transmembrane helix</keyword>
<evidence type="ECO:0000313" key="6">
    <source>
        <dbReference type="Proteomes" id="UP000640333"/>
    </source>
</evidence>
<dbReference type="PANTHER" id="PTHR47199:SF2">
    <property type="entry name" value="PHOTOSYSTEM II STABILITY_ASSEMBLY FACTOR HCF136, CHLOROPLASTIC"/>
    <property type="match status" value="1"/>
</dbReference>
<keyword evidence="3" id="KW-0472">Membrane</keyword>
<dbReference type="GO" id="GO:0016787">
    <property type="term" value="F:hydrolase activity"/>
    <property type="evidence" value="ECO:0007669"/>
    <property type="project" value="UniProtKB-KW"/>
</dbReference>
<gene>
    <name evidence="5" type="ORF">IOQ59_17455</name>
</gene>
<evidence type="ECO:0000256" key="1">
    <source>
        <dbReference type="ARBA" id="ARBA00022531"/>
    </source>
</evidence>
<proteinExistence type="predicted"/>
<dbReference type="EMBL" id="JADEYS010000021">
    <property type="protein sequence ID" value="MBE9399049.1"/>
    <property type="molecule type" value="Genomic_DNA"/>
</dbReference>
<dbReference type="Pfam" id="PF14870">
    <property type="entry name" value="PSII_BNR"/>
    <property type="match status" value="1"/>
</dbReference>
<reference evidence="5" key="1">
    <citation type="submission" date="2020-10" db="EMBL/GenBank/DDBJ databases">
        <title>Bacterium isolated from coastal waters sediment.</title>
        <authorList>
            <person name="Chen R.-J."/>
            <person name="Lu D.-C."/>
            <person name="Zhu K.-L."/>
            <person name="Du Z.-J."/>
        </authorList>
    </citation>
    <scope>NUCLEOTIDE SEQUENCE</scope>
    <source>
        <strain evidence="5">N1Y112</strain>
    </source>
</reference>
<dbReference type="SUPFAM" id="SSF110296">
    <property type="entry name" value="Oligoxyloglucan reducing end-specific cellobiohydrolase"/>
    <property type="match status" value="1"/>
</dbReference>
<keyword evidence="3" id="KW-0812">Transmembrane</keyword>
<evidence type="ECO:0000313" key="5">
    <source>
        <dbReference type="EMBL" id="MBE9399049.1"/>
    </source>
</evidence>
<feature type="transmembrane region" description="Helical" evidence="3">
    <location>
        <begin position="12"/>
        <end position="31"/>
    </location>
</feature>